<dbReference type="InterPro" id="IPR025996">
    <property type="entry name" value="MT1864/Rv1816-like_C"/>
</dbReference>
<dbReference type="PROSITE" id="PS50977">
    <property type="entry name" value="HTH_TETR_2"/>
    <property type="match status" value="1"/>
</dbReference>
<evidence type="ECO:0000313" key="7">
    <source>
        <dbReference type="Proteomes" id="UP000270678"/>
    </source>
</evidence>
<sequence>MARKARITREAVLLAAVQIADAEGREAVTIAAVSKALGIKPPSLYNHIDSLDELRTMVAVHTLQDLYTKLAEKIRGLSGKDAVLAFSHGFMSYAREHPGLYETAQILPNPRDTELQQASEQIVHLSLEMLEPYGLPEEQGIHVVRGLRSLIHGFISLERASGFGIPLEVKDSFEYNLHLLFAGLDAQVNKG</sequence>
<dbReference type="Gene3D" id="1.10.357.10">
    <property type="entry name" value="Tetracycline Repressor, domain 2"/>
    <property type="match status" value="1"/>
</dbReference>
<dbReference type="Gene3D" id="1.10.10.60">
    <property type="entry name" value="Homeodomain-like"/>
    <property type="match status" value="1"/>
</dbReference>
<evidence type="ECO:0000256" key="4">
    <source>
        <dbReference type="PROSITE-ProRule" id="PRU00335"/>
    </source>
</evidence>
<dbReference type="InterPro" id="IPR036271">
    <property type="entry name" value="Tet_transcr_reg_TetR-rel_C_sf"/>
</dbReference>
<dbReference type="Pfam" id="PF13305">
    <property type="entry name" value="TetR_C_33"/>
    <property type="match status" value="1"/>
</dbReference>
<name>A0A3Q9IG26_9BACL</name>
<feature type="DNA-binding region" description="H-T-H motif" evidence="4">
    <location>
        <begin position="29"/>
        <end position="48"/>
    </location>
</feature>
<reference evidence="7" key="1">
    <citation type="submission" date="2018-12" db="EMBL/GenBank/DDBJ databases">
        <title>Complete genome sequence of Paenibacillus sp. MBLB1234.</title>
        <authorList>
            <person name="Nam Y.-D."/>
            <person name="Kang J."/>
            <person name="Chung W.-H."/>
            <person name="Park Y.S."/>
        </authorList>
    </citation>
    <scope>NUCLEOTIDE SEQUENCE [LARGE SCALE GENOMIC DNA]</scope>
    <source>
        <strain evidence="7">MBLB1234</strain>
    </source>
</reference>
<dbReference type="InterPro" id="IPR009057">
    <property type="entry name" value="Homeodomain-like_sf"/>
</dbReference>
<evidence type="ECO:0000259" key="5">
    <source>
        <dbReference type="PROSITE" id="PS50977"/>
    </source>
</evidence>
<dbReference type="KEGG" id="plut:EI981_24530"/>
<keyword evidence="3" id="KW-0804">Transcription</keyword>
<evidence type="ECO:0000313" key="6">
    <source>
        <dbReference type="EMBL" id="AZS17280.1"/>
    </source>
</evidence>
<evidence type="ECO:0000256" key="1">
    <source>
        <dbReference type="ARBA" id="ARBA00023015"/>
    </source>
</evidence>
<dbReference type="AlphaFoldDB" id="A0A3Q9IG26"/>
<dbReference type="GO" id="GO:0003677">
    <property type="term" value="F:DNA binding"/>
    <property type="evidence" value="ECO:0007669"/>
    <property type="project" value="UniProtKB-UniRule"/>
</dbReference>
<accession>A0A3Q9IG26</accession>
<keyword evidence="1" id="KW-0805">Transcription regulation</keyword>
<dbReference type="Proteomes" id="UP000270678">
    <property type="component" value="Chromosome"/>
</dbReference>
<feature type="domain" description="HTH tetR-type" evidence="5">
    <location>
        <begin position="6"/>
        <end position="66"/>
    </location>
</feature>
<dbReference type="RefSeq" id="WP_127002697.1">
    <property type="nucleotide sequence ID" value="NZ_CP034346.1"/>
</dbReference>
<organism evidence="6 7">
    <name type="scientific">Paenibacillus lutimineralis</name>
    <dbReference type="NCBI Taxonomy" id="2707005"/>
    <lineage>
        <taxon>Bacteria</taxon>
        <taxon>Bacillati</taxon>
        <taxon>Bacillota</taxon>
        <taxon>Bacilli</taxon>
        <taxon>Bacillales</taxon>
        <taxon>Paenibacillaceae</taxon>
        <taxon>Paenibacillus</taxon>
    </lineage>
</organism>
<keyword evidence="2 4" id="KW-0238">DNA-binding</keyword>
<evidence type="ECO:0000256" key="3">
    <source>
        <dbReference type="ARBA" id="ARBA00023163"/>
    </source>
</evidence>
<evidence type="ECO:0000256" key="2">
    <source>
        <dbReference type="ARBA" id="ARBA00023125"/>
    </source>
</evidence>
<dbReference type="SUPFAM" id="SSF48498">
    <property type="entry name" value="Tetracyclin repressor-like, C-terminal domain"/>
    <property type="match status" value="1"/>
</dbReference>
<dbReference type="SUPFAM" id="SSF46689">
    <property type="entry name" value="Homeodomain-like"/>
    <property type="match status" value="1"/>
</dbReference>
<protein>
    <submittedName>
        <fullName evidence="6">TetR/AcrR family transcriptional regulator</fullName>
    </submittedName>
</protein>
<gene>
    <name evidence="6" type="ORF">EI981_24530</name>
</gene>
<dbReference type="OrthoDB" id="71867at2"/>
<keyword evidence="7" id="KW-1185">Reference proteome</keyword>
<proteinExistence type="predicted"/>
<dbReference type="EMBL" id="CP034346">
    <property type="protein sequence ID" value="AZS17280.1"/>
    <property type="molecule type" value="Genomic_DNA"/>
</dbReference>
<dbReference type="InterPro" id="IPR001647">
    <property type="entry name" value="HTH_TetR"/>
</dbReference>